<keyword evidence="3" id="KW-1185">Reference proteome</keyword>
<feature type="transmembrane region" description="Helical" evidence="1">
    <location>
        <begin position="311"/>
        <end position="338"/>
    </location>
</feature>
<evidence type="ECO:0000313" key="2">
    <source>
        <dbReference type="EMBL" id="MCD5309360.1"/>
    </source>
</evidence>
<feature type="transmembrane region" description="Helical" evidence="1">
    <location>
        <begin position="197"/>
        <end position="220"/>
    </location>
</feature>
<feature type="transmembrane region" description="Helical" evidence="1">
    <location>
        <begin position="226"/>
        <end position="255"/>
    </location>
</feature>
<protein>
    <recommendedName>
        <fullName evidence="4">FtsX-like permease family protein</fullName>
    </recommendedName>
</protein>
<comment type="caution">
    <text evidence="2">The sequence shown here is derived from an EMBL/GenBank/DDBJ whole genome shotgun (WGS) entry which is preliminary data.</text>
</comment>
<evidence type="ECO:0008006" key="4">
    <source>
        <dbReference type="Google" id="ProtNLM"/>
    </source>
</evidence>
<sequence>MNASTRQFFWEMSGRSTQVDRRRSLRMSFGVAGSGVFSLAAIAILTAQNDFGYVSYVSDGGLRPGTAFGVLVMIVPFVLFALQALRTGTAARERRLAALSLAGATRSDLRRLALLEGTRAAVRGALASGPVYIALWVVLGPGMPMGSKILPTPGIAVVLGWIGLVVVLGAAGGLLAQQATHPATVSPLGLTRRRSRPLTLIGSIAPIASLVFTLVIFLFVHADSFFAFLLLPLGAITFVVTAGPWLVLLIGKLAARQGGLLTMLAARRLLADVRTPGRIVGVMAAVGVVFGIVSVMLANVTSEYSADSRQFYLAGMGAVTLAAVLAAVVATSALVVGATEQILDNARSTAVFVALAASPDIVSRIVRRQMLLAALPPTLIGALAGWGFYGYVIGVQYGWPLVLLTFPLAIGIAVLAATLAALIATQSVRPAILSTSGPENLRTV</sequence>
<feature type="transmembrane region" description="Helical" evidence="1">
    <location>
        <begin position="67"/>
        <end position="85"/>
    </location>
</feature>
<feature type="transmembrane region" description="Helical" evidence="1">
    <location>
        <begin position="25"/>
        <end position="47"/>
    </location>
</feature>
<keyword evidence="1" id="KW-0812">Transmembrane</keyword>
<feature type="transmembrane region" description="Helical" evidence="1">
    <location>
        <begin position="370"/>
        <end position="389"/>
    </location>
</feature>
<keyword evidence="1" id="KW-1133">Transmembrane helix</keyword>
<evidence type="ECO:0000256" key="1">
    <source>
        <dbReference type="SAM" id="Phobius"/>
    </source>
</evidence>
<evidence type="ECO:0000313" key="3">
    <source>
        <dbReference type="Proteomes" id="UP001138997"/>
    </source>
</evidence>
<organism evidence="2 3">
    <name type="scientific">Kineosporia babensis</name>
    <dbReference type="NCBI Taxonomy" id="499548"/>
    <lineage>
        <taxon>Bacteria</taxon>
        <taxon>Bacillati</taxon>
        <taxon>Actinomycetota</taxon>
        <taxon>Actinomycetes</taxon>
        <taxon>Kineosporiales</taxon>
        <taxon>Kineosporiaceae</taxon>
        <taxon>Kineosporia</taxon>
    </lineage>
</organism>
<feature type="transmembrane region" description="Helical" evidence="1">
    <location>
        <begin position="120"/>
        <end position="139"/>
    </location>
</feature>
<dbReference type="AlphaFoldDB" id="A0A9X1N8Z6"/>
<feature type="transmembrane region" description="Helical" evidence="1">
    <location>
        <begin position="401"/>
        <end position="424"/>
    </location>
</feature>
<reference evidence="2" key="1">
    <citation type="submission" date="2021-11" db="EMBL/GenBank/DDBJ databases">
        <title>Streptomyces corallinus and Kineosporia corallina sp. nov., two new coral-derived marine actinobacteria.</title>
        <authorList>
            <person name="Buangrab K."/>
            <person name="Sutthacheep M."/>
            <person name="Yeemin T."/>
            <person name="Harunari E."/>
            <person name="Igarashi Y."/>
            <person name="Sripreechasak P."/>
            <person name="Kanchanasin P."/>
            <person name="Tanasupawat S."/>
            <person name="Phongsopitanun W."/>
        </authorList>
    </citation>
    <scope>NUCLEOTIDE SEQUENCE</scope>
    <source>
        <strain evidence="2">JCM 31032</strain>
    </source>
</reference>
<keyword evidence="1" id="KW-0472">Membrane</keyword>
<dbReference type="Proteomes" id="UP001138997">
    <property type="component" value="Unassembled WGS sequence"/>
</dbReference>
<feature type="transmembrane region" description="Helical" evidence="1">
    <location>
        <begin position="276"/>
        <end position="299"/>
    </location>
</feature>
<accession>A0A9X1N8Z6</accession>
<proteinExistence type="predicted"/>
<name>A0A9X1N8Z6_9ACTN</name>
<gene>
    <name evidence="2" type="ORF">LR394_00505</name>
</gene>
<dbReference type="RefSeq" id="WP_231438287.1">
    <property type="nucleotide sequence ID" value="NZ_JAJOMB010000001.1"/>
</dbReference>
<feature type="transmembrane region" description="Helical" evidence="1">
    <location>
        <begin position="154"/>
        <end position="176"/>
    </location>
</feature>
<dbReference type="EMBL" id="JAJOMB010000001">
    <property type="protein sequence ID" value="MCD5309360.1"/>
    <property type="molecule type" value="Genomic_DNA"/>
</dbReference>